<dbReference type="AlphaFoldDB" id="C0GI15"/>
<keyword evidence="1" id="KW-0812">Transmembrane</keyword>
<dbReference type="STRING" id="555088.DealDRAFT_2124"/>
<feature type="transmembrane region" description="Helical" evidence="1">
    <location>
        <begin position="6"/>
        <end position="23"/>
    </location>
</feature>
<reference evidence="2 3" key="1">
    <citation type="submission" date="2009-02" db="EMBL/GenBank/DDBJ databases">
        <title>Sequencing of the draft genome and assembly of Dethiobacter alkaliphilus AHT 1.</title>
        <authorList>
            <consortium name="US DOE Joint Genome Institute (JGI-PGF)"/>
            <person name="Lucas S."/>
            <person name="Copeland A."/>
            <person name="Lapidus A."/>
            <person name="Glavina del Rio T."/>
            <person name="Dalin E."/>
            <person name="Tice H."/>
            <person name="Bruce D."/>
            <person name="Goodwin L."/>
            <person name="Pitluck S."/>
            <person name="Larimer F."/>
            <person name="Land M.L."/>
            <person name="Hauser L."/>
            <person name="Muyzer G."/>
        </authorList>
    </citation>
    <scope>NUCLEOTIDE SEQUENCE [LARGE SCALE GENOMIC DNA]</scope>
    <source>
        <strain evidence="2 3">AHT 1</strain>
    </source>
</reference>
<dbReference type="Proteomes" id="UP000006443">
    <property type="component" value="Unassembled WGS sequence"/>
</dbReference>
<dbReference type="RefSeq" id="WP_008517260.1">
    <property type="nucleotide sequence ID" value="NZ_ACJM01000010.1"/>
</dbReference>
<evidence type="ECO:0000256" key="1">
    <source>
        <dbReference type="SAM" id="Phobius"/>
    </source>
</evidence>
<evidence type="ECO:0000313" key="2">
    <source>
        <dbReference type="EMBL" id="EEG77089.1"/>
    </source>
</evidence>
<name>C0GI15_DETAL</name>
<protein>
    <submittedName>
        <fullName evidence="2">Uncharacterized protein</fullName>
    </submittedName>
</protein>
<organism evidence="2 3">
    <name type="scientific">Dethiobacter alkaliphilus AHT 1</name>
    <dbReference type="NCBI Taxonomy" id="555088"/>
    <lineage>
        <taxon>Bacteria</taxon>
        <taxon>Bacillati</taxon>
        <taxon>Bacillota</taxon>
        <taxon>Dethiobacteria</taxon>
        <taxon>Dethiobacterales</taxon>
        <taxon>Dethiobacteraceae</taxon>
        <taxon>Dethiobacter</taxon>
    </lineage>
</organism>
<sequence>MFIDFYVAIILFFIYLSIWVFLLRKRNLTRESTIAIMVVLFIVITLWLPGVSLSFDRLIIEDGVFVDDVELIHSETFKSLVTRHVKVYRVNFEYGGYDEGYIIDEISRPLGILYRSSWYTGWFREAPLLQDYNKPFVAYSKRIGDEWFIYIEPKKREIKYIIIGDFEQKKYSLQEAKDGGNEYIIIESNDDYEVLRIEDKWQRTPGIIAFDKQGELVGGKIWDVPWYDD</sequence>
<dbReference type="OrthoDB" id="9897306at2"/>
<keyword evidence="1" id="KW-1133">Transmembrane helix</keyword>
<keyword evidence="1" id="KW-0472">Membrane</keyword>
<keyword evidence="3" id="KW-1185">Reference proteome</keyword>
<feature type="transmembrane region" description="Helical" evidence="1">
    <location>
        <begin position="35"/>
        <end position="55"/>
    </location>
</feature>
<dbReference type="EMBL" id="ACJM01000010">
    <property type="protein sequence ID" value="EEG77089.1"/>
    <property type="molecule type" value="Genomic_DNA"/>
</dbReference>
<gene>
    <name evidence="2" type="ORF">DealDRAFT_2124</name>
</gene>
<accession>C0GI15</accession>
<proteinExistence type="predicted"/>
<comment type="caution">
    <text evidence="2">The sequence shown here is derived from an EMBL/GenBank/DDBJ whole genome shotgun (WGS) entry which is preliminary data.</text>
</comment>
<evidence type="ECO:0000313" key="3">
    <source>
        <dbReference type="Proteomes" id="UP000006443"/>
    </source>
</evidence>